<gene>
    <name evidence="3" type="ORF">AVDCRST_MAG08-446</name>
</gene>
<dbReference type="InterPro" id="IPR005064">
    <property type="entry name" value="BUG"/>
</dbReference>
<dbReference type="AlphaFoldDB" id="A0A6J4H8Z0"/>
<dbReference type="PIRSF" id="PIRSF017082">
    <property type="entry name" value="YflP"/>
    <property type="match status" value="1"/>
</dbReference>
<evidence type="ECO:0000313" key="3">
    <source>
        <dbReference type="EMBL" id="CAA9217053.1"/>
    </source>
</evidence>
<dbReference type="CDD" id="cd07012">
    <property type="entry name" value="PBP2_Bug_TTT"/>
    <property type="match status" value="1"/>
</dbReference>
<reference evidence="3" key="1">
    <citation type="submission" date="2020-02" db="EMBL/GenBank/DDBJ databases">
        <authorList>
            <person name="Meier V. D."/>
        </authorList>
    </citation>
    <scope>NUCLEOTIDE SEQUENCE</scope>
    <source>
        <strain evidence="3">AVDCRST_MAG08</strain>
    </source>
</reference>
<accession>A0A6J4H8Z0</accession>
<comment type="similarity">
    <text evidence="1">Belongs to the UPF0065 (bug) family.</text>
</comment>
<protein>
    <submittedName>
        <fullName evidence="3">BUG/TctC family periplasmic protein</fullName>
    </submittedName>
</protein>
<dbReference type="InterPro" id="IPR042100">
    <property type="entry name" value="Bug_dom1"/>
</dbReference>
<dbReference type="Pfam" id="PF03401">
    <property type="entry name" value="TctC"/>
    <property type="match status" value="1"/>
</dbReference>
<dbReference type="SUPFAM" id="SSF53850">
    <property type="entry name" value="Periplasmic binding protein-like II"/>
    <property type="match status" value="1"/>
</dbReference>
<dbReference type="PANTHER" id="PTHR42928">
    <property type="entry name" value="TRICARBOXYLATE-BINDING PROTEIN"/>
    <property type="match status" value="1"/>
</dbReference>
<sequence>MVRTIRDAAGALALAALVASAGTATAQDGVPWPSRPIRMVVPFPPGGGTDALARIVAQHLQGALGQPVAVENRSGGSGVVGTEAVARAAPDGYTLAMTASGPITILPQMMAAPPYDPLRSFAFVAIPAATPLFMVVPPASPARGAAEFADWAKREPGRLNFCSIGVASPSHLSGEMFLRAFGLRMEHIPHRGSAPALTDTVAGNCQVLFDSGSSSAPLVRAGSLRALGVTAARRLEAFPDVPTMVEQGAPGFEAGTWSGVVAPAGTPPAVVERLNAEIRRFAATPAERRRVQDQGGVPLDLSPAEAAAFVRREIESWGGVIRTGNIRLD</sequence>
<evidence type="ECO:0000256" key="2">
    <source>
        <dbReference type="SAM" id="SignalP"/>
    </source>
</evidence>
<evidence type="ECO:0000256" key="1">
    <source>
        <dbReference type="ARBA" id="ARBA00006987"/>
    </source>
</evidence>
<dbReference type="PANTHER" id="PTHR42928:SF5">
    <property type="entry name" value="BLR1237 PROTEIN"/>
    <property type="match status" value="1"/>
</dbReference>
<name>A0A6J4H8Z0_9PROT</name>
<proteinExistence type="inferred from homology"/>
<keyword evidence="2" id="KW-0732">Signal</keyword>
<dbReference type="EMBL" id="CADCTG010000049">
    <property type="protein sequence ID" value="CAA9217053.1"/>
    <property type="molecule type" value="Genomic_DNA"/>
</dbReference>
<feature type="chain" id="PRO_5026940879" evidence="2">
    <location>
        <begin position="27"/>
        <end position="329"/>
    </location>
</feature>
<feature type="signal peptide" evidence="2">
    <location>
        <begin position="1"/>
        <end position="26"/>
    </location>
</feature>
<organism evidence="3">
    <name type="scientific">uncultured Acetobacteraceae bacterium</name>
    <dbReference type="NCBI Taxonomy" id="169975"/>
    <lineage>
        <taxon>Bacteria</taxon>
        <taxon>Pseudomonadati</taxon>
        <taxon>Pseudomonadota</taxon>
        <taxon>Alphaproteobacteria</taxon>
        <taxon>Acetobacterales</taxon>
        <taxon>Acetobacteraceae</taxon>
        <taxon>environmental samples</taxon>
    </lineage>
</organism>
<dbReference type="Gene3D" id="3.40.190.150">
    <property type="entry name" value="Bordetella uptake gene, domain 1"/>
    <property type="match status" value="1"/>
</dbReference>
<dbReference type="Gene3D" id="3.40.190.10">
    <property type="entry name" value="Periplasmic binding protein-like II"/>
    <property type="match status" value="1"/>
</dbReference>